<feature type="region of interest" description="Disordered" evidence="1">
    <location>
        <begin position="93"/>
        <end position="112"/>
    </location>
</feature>
<keyword evidence="3" id="KW-1185">Reference proteome</keyword>
<organism evidence="2 3">
    <name type="scientific">Nannocystis radixulma</name>
    <dbReference type="NCBI Taxonomy" id="2995305"/>
    <lineage>
        <taxon>Bacteria</taxon>
        <taxon>Pseudomonadati</taxon>
        <taxon>Myxococcota</taxon>
        <taxon>Polyangia</taxon>
        <taxon>Nannocystales</taxon>
        <taxon>Nannocystaceae</taxon>
        <taxon>Nannocystis</taxon>
    </lineage>
</organism>
<evidence type="ECO:0000313" key="3">
    <source>
        <dbReference type="Proteomes" id="UP001217838"/>
    </source>
</evidence>
<feature type="compositionally biased region" description="Basic and acidic residues" evidence="1">
    <location>
        <begin position="96"/>
        <end position="112"/>
    </location>
</feature>
<evidence type="ECO:0000313" key="2">
    <source>
        <dbReference type="EMBL" id="MDC0666682.1"/>
    </source>
</evidence>
<dbReference type="Proteomes" id="UP001217838">
    <property type="component" value="Unassembled WGS sequence"/>
</dbReference>
<evidence type="ECO:0000256" key="1">
    <source>
        <dbReference type="SAM" id="MobiDB-lite"/>
    </source>
</evidence>
<sequence length="112" mass="12461">MRGVFIHAANPIAAAGPREVAGARLFRLARVTVSFVAAYATEQRPDLTFTVRPAERTVLSLDPGVWRLSVSDPRFEPVTQELRVEAAGAAPQIFELRSRPDGPDRVPERRRR</sequence>
<gene>
    <name evidence="2" type="ORF">POL58_03000</name>
</gene>
<accession>A0ABT5B0I0</accession>
<name>A0ABT5B0I0_9BACT</name>
<comment type="caution">
    <text evidence="2">The sequence shown here is derived from an EMBL/GenBank/DDBJ whole genome shotgun (WGS) entry which is preliminary data.</text>
</comment>
<dbReference type="EMBL" id="JAQNDN010000001">
    <property type="protein sequence ID" value="MDC0666682.1"/>
    <property type="molecule type" value="Genomic_DNA"/>
</dbReference>
<dbReference type="RefSeq" id="WP_271994302.1">
    <property type="nucleotide sequence ID" value="NZ_JAQNDN010000001.1"/>
</dbReference>
<protein>
    <submittedName>
        <fullName evidence="2">Uncharacterized protein</fullName>
    </submittedName>
</protein>
<reference evidence="2 3" key="1">
    <citation type="submission" date="2022-11" db="EMBL/GenBank/DDBJ databases">
        <title>Minimal conservation of predation-associated metabolite biosynthetic gene clusters underscores biosynthetic potential of Myxococcota including descriptions for ten novel species: Archangium lansinium sp. nov., Myxococcus landrumus sp. nov., Nannocystis bai.</title>
        <authorList>
            <person name="Ahearne A."/>
            <person name="Stevens C."/>
            <person name="Dowd S."/>
        </authorList>
    </citation>
    <scope>NUCLEOTIDE SEQUENCE [LARGE SCALE GENOMIC DNA]</scope>
    <source>
        <strain evidence="2 3">NCELM</strain>
    </source>
</reference>
<proteinExistence type="predicted"/>